<reference evidence="1 2" key="1">
    <citation type="submission" date="2019-03" db="EMBL/GenBank/DDBJ databases">
        <title>Genomic Encyclopedia of Type Strains, Phase IV (KMG-IV): sequencing the most valuable type-strain genomes for metagenomic binning, comparative biology and taxonomic classification.</title>
        <authorList>
            <person name="Goeker M."/>
        </authorList>
    </citation>
    <scope>NUCLEOTIDE SEQUENCE [LARGE SCALE GENOMIC DNA]</scope>
    <source>
        <strain evidence="1 2">DSM 6770</strain>
    </source>
</reference>
<protein>
    <recommendedName>
        <fullName evidence="3">PBP family phospholipid-binding protein</fullName>
    </recommendedName>
</protein>
<dbReference type="InterPro" id="IPR036610">
    <property type="entry name" value="PEBP-like_sf"/>
</dbReference>
<dbReference type="EMBL" id="SOBR01000002">
    <property type="protein sequence ID" value="TDU23961.1"/>
    <property type="molecule type" value="Genomic_DNA"/>
</dbReference>
<dbReference type="InterPro" id="IPR008914">
    <property type="entry name" value="PEBP"/>
</dbReference>
<evidence type="ECO:0000313" key="2">
    <source>
        <dbReference type="Proteomes" id="UP000295380"/>
    </source>
</evidence>
<dbReference type="CDD" id="cd00865">
    <property type="entry name" value="PEBP_bact_arch"/>
    <property type="match status" value="1"/>
</dbReference>
<dbReference type="RefSeq" id="WP_133695518.1">
    <property type="nucleotide sequence ID" value="NZ_SOBR01000002.1"/>
</dbReference>
<dbReference type="SUPFAM" id="SSF49777">
    <property type="entry name" value="PEBP-like"/>
    <property type="match status" value="1"/>
</dbReference>
<evidence type="ECO:0008006" key="3">
    <source>
        <dbReference type="Google" id="ProtNLM"/>
    </source>
</evidence>
<proteinExistence type="predicted"/>
<name>A0A4R7NTM2_9GAMM</name>
<sequence>MRIDVQDVIEGGPIPERFAFAVSDSQQHLRFSDNRNPCVRWNDVPVGTRSLALLVVDVDAPTDPSDVNQEGRSVPADLPRADFYHWVLIDIPADVNGIDEGEDADGVVLMGKAPGETGKGVRGINSYTDFFVDDEQLEGIYGGYDGPCPPWNDALIHRYHFTVYALDIASLGLQGEFTGDEVLDAMQGHIIEQASVMGTYTLNPELTR</sequence>
<organism evidence="1 2">
    <name type="scientific">Chromohalobacter marismortui</name>
    <dbReference type="NCBI Taxonomy" id="42055"/>
    <lineage>
        <taxon>Bacteria</taxon>
        <taxon>Pseudomonadati</taxon>
        <taxon>Pseudomonadota</taxon>
        <taxon>Gammaproteobacteria</taxon>
        <taxon>Oceanospirillales</taxon>
        <taxon>Halomonadaceae</taxon>
        <taxon>Chromohalobacter</taxon>
    </lineage>
</organism>
<comment type="caution">
    <text evidence="1">The sequence shown here is derived from an EMBL/GenBank/DDBJ whole genome shotgun (WGS) entry which is preliminary data.</text>
</comment>
<dbReference type="PANTHER" id="PTHR30289:SF1">
    <property type="entry name" value="PEBP (PHOSPHATIDYLETHANOLAMINE-BINDING PROTEIN) FAMILY PROTEIN"/>
    <property type="match status" value="1"/>
</dbReference>
<dbReference type="NCBIfam" id="TIGR00481">
    <property type="entry name" value="YbhB/YbcL family Raf kinase inhibitor-like protein"/>
    <property type="match status" value="1"/>
</dbReference>
<dbReference type="Gene3D" id="3.90.280.10">
    <property type="entry name" value="PEBP-like"/>
    <property type="match status" value="1"/>
</dbReference>
<dbReference type="AlphaFoldDB" id="A0A4R7NTM2"/>
<dbReference type="OrthoDB" id="9797506at2"/>
<dbReference type="Proteomes" id="UP000295380">
    <property type="component" value="Unassembled WGS sequence"/>
</dbReference>
<keyword evidence="2" id="KW-1185">Reference proteome</keyword>
<dbReference type="InterPro" id="IPR005247">
    <property type="entry name" value="YbhB_YbcL/LppC-like"/>
</dbReference>
<dbReference type="Pfam" id="PF01161">
    <property type="entry name" value="PBP"/>
    <property type="match status" value="1"/>
</dbReference>
<gene>
    <name evidence="1" type="ORF">C8E00_102461</name>
</gene>
<dbReference type="PANTHER" id="PTHR30289">
    <property type="entry name" value="UNCHARACTERIZED PROTEIN YBCL-RELATED"/>
    <property type="match status" value="1"/>
</dbReference>
<evidence type="ECO:0000313" key="1">
    <source>
        <dbReference type="EMBL" id="TDU23961.1"/>
    </source>
</evidence>
<accession>A0A4R7NTM2</accession>